<evidence type="ECO:0000256" key="1">
    <source>
        <dbReference type="SAM" id="MobiDB-lite"/>
    </source>
</evidence>
<name>A0A914XK86_9BILA</name>
<proteinExistence type="predicted"/>
<feature type="compositionally biased region" description="Basic residues" evidence="1">
    <location>
        <begin position="202"/>
        <end position="226"/>
    </location>
</feature>
<dbReference type="WBParaSite" id="PSAMB.scaffold881size39522.g9368.t1">
    <property type="protein sequence ID" value="PSAMB.scaffold881size39522.g9368.t1"/>
    <property type="gene ID" value="PSAMB.scaffold881size39522.g9368"/>
</dbReference>
<sequence>MSKGGTVPRYSNLQNYHHRSAPMGNGRPSADAAGYGRTASSMLQTRSTLASAFSTPLSTASSATSSSSTPASYSSAYYKSPTKLKSAPSSSSSSSAQSTAARNAAIRRSAYSSTSSYQSSMTPTLSSRSTSTLYKSSAGSAASSTSSVTAASRSSSVGAKSSDALDYYKYDRADKGHRLSGDSGFDSLLDLDRTMAMGQQRSRGRSAHRKRRSANGRTMRVSRRGKAVSARVAR</sequence>
<organism evidence="2 3">
    <name type="scientific">Plectus sambesii</name>
    <dbReference type="NCBI Taxonomy" id="2011161"/>
    <lineage>
        <taxon>Eukaryota</taxon>
        <taxon>Metazoa</taxon>
        <taxon>Ecdysozoa</taxon>
        <taxon>Nematoda</taxon>
        <taxon>Chromadorea</taxon>
        <taxon>Plectida</taxon>
        <taxon>Plectina</taxon>
        <taxon>Plectoidea</taxon>
        <taxon>Plectidae</taxon>
        <taxon>Plectus</taxon>
    </lineage>
</organism>
<feature type="region of interest" description="Disordered" evidence="1">
    <location>
        <begin position="54"/>
        <end position="131"/>
    </location>
</feature>
<feature type="region of interest" description="Disordered" evidence="1">
    <location>
        <begin position="1"/>
        <end position="41"/>
    </location>
</feature>
<reference evidence="3" key="1">
    <citation type="submission" date="2022-11" db="UniProtKB">
        <authorList>
            <consortium name="WormBaseParasite"/>
        </authorList>
    </citation>
    <scope>IDENTIFICATION</scope>
</reference>
<feature type="region of interest" description="Disordered" evidence="1">
    <location>
        <begin position="196"/>
        <end position="234"/>
    </location>
</feature>
<accession>A0A914XK86</accession>
<keyword evidence="2" id="KW-1185">Reference proteome</keyword>
<evidence type="ECO:0000313" key="3">
    <source>
        <dbReference type="WBParaSite" id="PSAMB.scaffold881size39522.g9368.t1"/>
    </source>
</evidence>
<dbReference type="Proteomes" id="UP000887566">
    <property type="component" value="Unplaced"/>
</dbReference>
<protein>
    <submittedName>
        <fullName evidence="3">Uncharacterized protein</fullName>
    </submittedName>
</protein>
<dbReference type="AlphaFoldDB" id="A0A914XK86"/>
<evidence type="ECO:0000313" key="2">
    <source>
        <dbReference type="Proteomes" id="UP000887566"/>
    </source>
</evidence>